<feature type="compositionally biased region" description="Low complexity" evidence="1">
    <location>
        <begin position="110"/>
        <end position="124"/>
    </location>
</feature>
<name>A0A1T4R4D8_9HYPH</name>
<dbReference type="InterPro" id="IPR007730">
    <property type="entry name" value="SPOR-like_dom"/>
</dbReference>
<evidence type="ECO:0000256" key="1">
    <source>
        <dbReference type="SAM" id="MobiDB-lite"/>
    </source>
</evidence>
<dbReference type="RefSeq" id="WP_078708277.1">
    <property type="nucleotide sequence ID" value="NZ_FUXL01000006.1"/>
</dbReference>
<dbReference type="STRING" id="1365950.SAMN05428963_10616"/>
<sequence>MADTKGLARGITFEADAADDDPFAELAKLVEQPLWHWPQAEARASVPERQSARKMEDAAEPAVFRASRPENHPVDRTAFAPADEGYQPTDARGDASFGIAPDEAQRSADASSPASEVTASAEAAELSDLDDSSFDDSWLGDEGDWSEFDAALSQEAQDGEAQILAADEQPEPEMFAAESESLVSAEAERAIDPHKSGDFDDSAWAASFEQSVGEIFSKIGADTDHELPEKARTAPEAEVLAFEGLDQQLADELEAHLRDFDLDDAQLEGAFADLETELQQVASVSAATSSLDGGRGGAAAGQINRNAGEERVANPISPSAYSSWVRPKVETAPVAAKPDVSPVANSAGAKAAVTSSPKTPDEPRFADDEELELALQSLSAPLRPRDSSVVVTPSFAPEAASRREPEPAPLPLDDFDELIASQLAVLRGHPNLSTTEQGEVGADEEPNAETADDHVSESPKLQIAEDANGAAHSFEEQPLPSWYAANHVAHKAPPKRLMLHRRSALVAASVVALMIVGGAAWQFAGSSSGGGDGGTLLVKADMEPVKIKPENPGGQSIPNQNKAVYERVDADRGTITPPERVQKTLIASEEEPVDIAPEEEDQVDALPGVGMMEQDVVPSKEDARLAENASSGEDSPVPILQPRRVRTVSVRADGSVVPGSDTQDEPGPAAAQQQMASLAQSPEAREVGLIKTAAPVMPSPAINPPAEDTAPLAQAAAASGEAALPAEEPVSEEPVSENAAPENVASAAPDTPAEAAAEPVPATVSAPLTVPVPHARPGTQPLDRVQVASATPQPPSHPAAATIASSQPAAPTAQPASGGYYVQIASQPSEEAARQSFQNLSSKYGNILSGHGIVIQSAEIAGRGTYYRVRVTAASQSDASNLCSQLKAAGGSCFVSR</sequence>
<feature type="region of interest" description="Disordered" evidence="1">
    <location>
        <begin position="787"/>
        <end position="816"/>
    </location>
</feature>
<dbReference type="InterPro" id="IPR036680">
    <property type="entry name" value="SPOR-like_sf"/>
</dbReference>
<feature type="region of interest" description="Disordered" evidence="1">
    <location>
        <begin position="41"/>
        <end position="159"/>
    </location>
</feature>
<dbReference type="AlphaFoldDB" id="A0A1T4R4D8"/>
<evidence type="ECO:0000259" key="2">
    <source>
        <dbReference type="PROSITE" id="PS51724"/>
    </source>
</evidence>
<feature type="domain" description="SPOR" evidence="2">
    <location>
        <begin position="814"/>
        <end position="897"/>
    </location>
</feature>
<accession>A0A1T4R4D8</accession>
<feature type="region of interest" description="Disordered" evidence="1">
    <location>
        <begin position="619"/>
        <end position="759"/>
    </location>
</feature>
<feature type="region of interest" description="Disordered" evidence="1">
    <location>
        <begin position="335"/>
        <end position="413"/>
    </location>
</feature>
<dbReference type="SUPFAM" id="SSF110997">
    <property type="entry name" value="Sporulation related repeat"/>
    <property type="match status" value="1"/>
</dbReference>
<dbReference type="OrthoDB" id="7338235at2"/>
<feature type="region of interest" description="Disordered" evidence="1">
    <location>
        <begin position="288"/>
        <end position="311"/>
    </location>
</feature>
<feature type="compositionally biased region" description="Low complexity" evidence="1">
    <location>
        <begin position="798"/>
        <end position="816"/>
    </location>
</feature>
<gene>
    <name evidence="3" type="ORF">SAMN05428963_10616</name>
</gene>
<feature type="compositionally biased region" description="Low complexity" evidence="1">
    <location>
        <begin position="705"/>
        <end position="728"/>
    </location>
</feature>
<feature type="compositionally biased region" description="Low complexity" evidence="1">
    <location>
        <begin position="745"/>
        <end position="759"/>
    </location>
</feature>
<proteinExistence type="predicted"/>
<dbReference type="GO" id="GO:0042834">
    <property type="term" value="F:peptidoglycan binding"/>
    <property type="evidence" value="ECO:0007669"/>
    <property type="project" value="InterPro"/>
</dbReference>
<dbReference type="EMBL" id="FUXL01000006">
    <property type="protein sequence ID" value="SKA10910.1"/>
    <property type="molecule type" value="Genomic_DNA"/>
</dbReference>
<feature type="compositionally biased region" description="Acidic residues" evidence="1">
    <location>
        <begin position="125"/>
        <end position="147"/>
    </location>
</feature>
<dbReference type="Gene3D" id="3.30.70.1070">
    <property type="entry name" value="Sporulation related repeat"/>
    <property type="match status" value="1"/>
</dbReference>
<dbReference type="Pfam" id="PF05036">
    <property type="entry name" value="SPOR"/>
    <property type="match status" value="1"/>
</dbReference>
<keyword evidence="4" id="KW-1185">Reference proteome</keyword>
<dbReference type="PROSITE" id="PS51724">
    <property type="entry name" value="SPOR"/>
    <property type="match status" value="1"/>
</dbReference>
<protein>
    <submittedName>
        <fullName evidence="3">Sporulation related domain-containing protein</fullName>
    </submittedName>
</protein>
<evidence type="ECO:0000313" key="3">
    <source>
        <dbReference type="EMBL" id="SKA10910.1"/>
    </source>
</evidence>
<feature type="region of interest" description="Disordered" evidence="1">
    <location>
        <begin position="429"/>
        <end position="459"/>
    </location>
</feature>
<evidence type="ECO:0000313" key="4">
    <source>
        <dbReference type="Proteomes" id="UP000190135"/>
    </source>
</evidence>
<dbReference type="Proteomes" id="UP000190135">
    <property type="component" value="Unassembled WGS sequence"/>
</dbReference>
<organism evidence="3 4">
    <name type="scientific">Consotaella salsifontis</name>
    <dbReference type="NCBI Taxonomy" id="1365950"/>
    <lineage>
        <taxon>Bacteria</taxon>
        <taxon>Pseudomonadati</taxon>
        <taxon>Pseudomonadota</taxon>
        <taxon>Alphaproteobacteria</taxon>
        <taxon>Hyphomicrobiales</taxon>
        <taxon>Aurantimonadaceae</taxon>
        <taxon>Consotaella</taxon>
    </lineage>
</organism>
<feature type="compositionally biased region" description="Low complexity" evidence="1">
    <location>
        <begin position="669"/>
        <end position="681"/>
    </location>
</feature>
<reference evidence="3 4" key="1">
    <citation type="submission" date="2017-02" db="EMBL/GenBank/DDBJ databases">
        <authorList>
            <person name="Peterson S.W."/>
        </authorList>
    </citation>
    <scope>NUCLEOTIDE SEQUENCE [LARGE SCALE GENOMIC DNA]</scope>
    <source>
        <strain evidence="3 4">USBA 369</strain>
    </source>
</reference>